<reference evidence="7 8" key="2">
    <citation type="journal article" date="2010" name="Nucleic Acids Res.">
        <title>BeetleBase in 2010: revisions to provide comprehensive genomic information for Tribolium castaneum.</title>
        <authorList>
            <person name="Kim H.S."/>
            <person name="Murphy T."/>
            <person name="Xia J."/>
            <person name="Caragea D."/>
            <person name="Park Y."/>
            <person name="Beeman R.W."/>
            <person name="Lorenzen M.D."/>
            <person name="Butcher S."/>
            <person name="Manak J.R."/>
            <person name="Brown S.J."/>
        </authorList>
    </citation>
    <scope>GENOME REANNOTATION</scope>
    <source>
        <strain evidence="7 8">Georgia GA2</strain>
    </source>
</reference>
<dbReference type="GO" id="GO:0008270">
    <property type="term" value="F:zinc ion binding"/>
    <property type="evidence" value="ECO:0007669"/>
    <property type="project" value="UniProtKB-KW"/>
</dbReference>
<name>A0A139WDL4_TRICA</name>
<reference evidence="7 8" key="1">
    <citation type="journal article" date="2008" name="Nature">
        <title>The genome of the model beetle and pest Tribolium castaneum.</title>
        <authorList>
            <consortium name="Tribolium Genome Sequencing Consortium"/>
            <person name="Richards S."/>
            <person name="Gibbs R.A."/>
            <person name="Weinstock G.M."/>
            <person name="Brown S.J."/>
            <person name="Denell R."/>
            <person name="Beeman R.W."/>
            <person name="Gibbs R."/>
            <person name="Beeman R.W."/>
            <person name="Brown S.J."/>
            <person name="Bucher G."/>
            <person name="Friedrich M."/>
            <person name="Grimmelikhuijzen C.J."/>
            <person name="Klingler M."/>
            <person name="Lorenzen M."/>
            <person name="Richards S."/>
            <person name="Roth S."/>
            <person name="Schroder R."/>
            <person name="Tautz D."/>
            <person name="Zdobnov E.M."/>
            <person name="Muzny D."/>
            <person name="Gibbs R.A."/>
            <person name="Weinstock G.M."/>
            <person name="Attaway T."/>
            <person name="Bell S."/>
            <person name="Buhay C.J."/>
            <person name="Chandrabose M.N."/>
            <person name="Chavez D."/>
            <person name="Clerk-Blankenburg K.P."/>
            <person name="Cree A."/>
            <person name="Dao M."/>
            <person name="Davis C."/>
            <person name="Chacko J."/>
            <person name="Dinh H."/>
            <person name="Dugan-Rocha S."/>
            <person name="Fowler G."/>
            <person name="Garner T.T."/>
            <person name="Garnes J."/>
            <person name="Gnirke A."/>
            <person name="Hawes A."/>
            <person name="Hernandez J."/>
            <person name="Hines S."/>
            <person name="Holder M."/>
            <person name="Hume J."/>
            <person name="Jhangiani S.N."/>
            <person name="Joshi V."/>
            <person name="Khan Z.M."/>
            <person name="Jackson L."/>
            <person name="Kovar C."/>
            <person name="Kowis A."/>
            <person name="Lee S."/>
            <person name="Lewis L.R."/>
            <person name="Margolis J."/>
            <person name="Morgan M."/>
            <person name="Nazareth L.V."/>
            <person name="Nguyen N."/>
            <person name="Okwuonu G."/>
            <person name="Parker D."/>
            <person name="Richards S."/>
            <person name="Ruiz S.J."/>
            <person name="Santibanez J."/>
            <person name="Savard J."/>
            <person name="Scherer S.E."/>
            <person name="Schneider B."/>
            <person name="Sodergren E."/>
            <person name="Tautz D."/>
            <person name="Vattahil S."/>
            <person name="Villasana D."/>
            <person name="White C.S."/>
            <person name="Wright R."/>
            <person name="Park Y."/>
            <person name="Beeman R.W."/>
            <person name="Lord J."/>
            <person name="Oppert B."/>
            <person name="Lorenzen M."/>
            <person name="Brown S."/>
            <person name="Wang L."/>
            <person name="Savard J."/>
            <person name="Tautz D."/>
            <person name="Richards S."/>
            <person name="Weinstock G."/>
            <person name="Gibbs R.A."/>
            <person name="Liu Y."/>
            <person name="Worley K."/>
            <person name="Weinstock G."/>
            <person name="Elsik C.G."/>
            <person name="Reese J.T."/>
            <person name="Elhaik E."/>
            <person name="Landan G."/>
            <person name="Graur D."/>
            <person name="Arensburger P."/>
            <person name="Atkinson P."/>
            <person name="Beeman R.W."/>
            <person name="Beidler J."/>
            <person name="Brown S.J."/>
            <person name="Demuth J.P."/>
            <person name="Drury D.W."/>
            <person name="Du Y.Z."/>
            <person name="Fujiwara H."/>
            <person name="Lorenzen M."/>
            <person name="Maselli V."/>
            <person name="Osanai M."/>
            <person name="Park Y."/>
            <person name="Robertson H.M."/>
            <person name="Tu Z."/>
            <person name="Wang J.J."/>
            <person name="Wang S."/>
            <person name="Richards S."/>
            <person name="Song H."/>
            <person name="Zhang L."/>
            <person name="Sodergren E."/>
            <person name="Werner D."/>
            <person name="Stanke M."/>
            <person name="Morgenstern B."/>
            <person name="Solovyev V."/>
            <person name="Kosarev P."/>
            <person name="Brown G."/>
            <person name="Chen H.C."/>
            <person name="Ermolaeva O."/>
            <person name="Hlavina W."/>
            <person name="Kapustin Y."/>
            <person name="Kiryutin B."/>
            <person name="Kitts P."/>
            <person name="Maglott D."/>
            <person name="Pruitt K."/>
            <person name="Sapojnikov V."/>
            <person name="Souvorov A."/>
            <person name="Mackey A.J."/>
            <person name="Waterhouse R.M."/>
            <person name="Wyder S."/>
            <person name="Zdobnov E.M."/>
            <person name="Zdobnov E.M."/>
            <person name="Wyder S."/>
            <person name="Kriventseva E.V."/>
            <person name="Kadowaki T."/>
            <person name="Bork P."/>
            <person name="Aranda M."/>
            <person name="Bao R."/>
            <person name="Beermann A."/>
            <person name="Berns N."/>
            <person name="Bolognesi R."/>
            <person name="Bonneton F."/>
            <person name="Bopp D."/>
            <person name="Brown S.J."/>
            <person name="Bucher G."/>
            <person name="Butts T."/>
            <person name="Chaumot A."/>
            <person name="Denell R.E."/>
            <person name="Ferrier D.E."/>
            <person name="Friedrich M."/>
            <person name="Gordon C.M."/>
            <person name="Jindra M."/>
            <person name="Klingler M."/>
            <person name="Lan Q."/>
            <person name="Lattorff H.M."/>
            <person name="Laudet V."/>
            <person name="von Levetsow C."/>
            <person name="Liu Z."/>
            <person name="Lutz R."/>
            <person name="Lynch J.A."/>
            <person name="da Fonseca R.N."/>
            <person name="Posnien N."/>
            <person name="Reuter R."/>
            <person name="Roth S."/>
            <person name="Savard J."/>
            <person name="Schinko J.B."/>
            <person name="Schmitt C."/>
            <person name="Schoppmeier M."/>
            <person name="Schroder R."/>
            <person name="Shippy T.D."/>
            <person name="Simonnet F."/>
            <person name="Marques-Souza H."/>
            <person name="Tautz D."/>
            <person name="Tomoyasu Y."/>
            <person name="Trauner J."/>
            <person name="Van der Zee M."/>
            <person name="Vervoort M."/>
            <person name="Wittkopp N."/>
            <person name="Wimmer E.A."/>
            <person name="Yang X."/>
            <person name="Jones A.K."/>
            <person name="Sattelle D.B."/>
            <person name="Ebert P.R."/>
            <person name="Nelson D."/>
            <person name="Scott J.G."/>
            <person name="Beeman R.W."/>
            <person name="Muthukrishnan S."/>
            <person name="Kramer K.J."/>
            <person name="Arakane Y."/>
            <person name="Beeman R.W."/>
            <person name="Zhu Q."/>
            <person name="Hogenkamp D."/>
            <person name="Dixit R."/>
            <person name="Oppert B."/>
            <person name="Jiang H."/>
            <person name="Zou Z."/>
            <person name="Marshall J."/>
            <person name="Elpidina E."/>
            <person name="Vinokurov K."/>
            <person name="Oppert C."/>
            <person name="Zou Z."/>
            <person name="Evans J."/>
            <person name="Lu Z."/>
            <person name="Zhao P."/>
            <person name="Sumathipala N."/>
            <person name="Altincicek B."/>
            <person name="Vilcinskas A."/>
            <person name="Williams M."/>
            <person name="Hultmark D."/>
            <person name="Hetru C."/>
            <person name="Jiang H."/>
            <person name="Grimmelikhuijzen C.J."/>
            <person name="Hauser F."/>
            <person name="Cazzamali G."/>
            <person name="Williamson M."/>
            <person name="Park Y."/>
            <person name="Li B."/>
            <person name="Tanaka Y."/>
            <person name="Predel R."/>
            <person name="Neupert S."/>
            <person name="Schachtner J."/>
            <person name="Verleyen P."/>
            <person name="Raible F."/>
            <person name="Bork P."/>
            <person name="Friedrich M."/>
            <person name="Walden K.K."/>
            <person name="Robertson H.M."/>
            <person name="Angeli S."/>
            <person name="Foret S."/>
            <person name="Bucher G."/>
            <person name="Schuetz S."/>
            <person name="Maleszka R."/>
            <person name="Wimmer E.A."/>
            <person name="Beeman R.W."/>
            <person name="Lorenzen M."/>
            <person name="Tomoyasu Y."/>
            <person name="Miller S.C."/>
            <person name="Grossmann D."/>
            <person name="Bucher G."/>
        </authorList>
    </citation>
    <scope>NUCLEOTIDE SEQUENCE [LARGE SCALE GENOMIC DNA]</scope>
    <source>
        <strain evidence="7 8">Georgia GA2</strain>
    </source>
</reference>
<evidence type="ECO:0000256" key="2">
    <source>
        <dbReference type="ARBA" id="ARBA00022771"/>
    </source>
</evidence>
<keyword evidence="1" id="KW-0479">Metal-binding</keyword>
<sequence length="114" mass="13589">MKSNYHCAVKDCKREFCALHRFPKFNEQPERFRLFVEATGNDNLKKLTPRKIYDRIRICNNHFKLEDMRRVGDNRFALFRHAVPSVNIYESKTPAFWVYQFLEGSNVLEDVSGK</sequence>
<evidence type="ECO:0000313" key="7">
    <source>
        <dbReference type="EMBL" id="KYB26040.1"/>
    </source>
</evidence>
<organism evidence="7 8">
    <name type="scientific">Tribolium castaneum</name>
    <name type="common">Red flour beetle</name>
    <dbReference type="NCBI Taxonomy" id="7070"/>
    <lineage>
        <taxon>Eukaryota</taxon>
        <taxon>Metazoa</taxon>
        <taxon>Ecdysozoa</taxon>
        <taxon>Arthropoda</taxon>
        <taxon>Hexapoda</taxon>
        <taxon>Insecta</taxon>
        <taxon>Pterygota</taxon>
        <taxon>Neoptera</taxon>
        <taxon>Endopterygota</taxon>
        <taxon>Coleoptera</taxon>
        <taxon>Polyphaga</taxon>
        <taxon>Cucujiformia</taxon>
        <taxon>Tenebrionidae</taxon>
        <taxon>Tenebrionidae incertae sedis</taxon>
        <taxon>Tribolium</taxon>
    </lineage>
</organism>
<evidence type="ECO:0000256" key="4">
    <source>
        <dbReference type="ARBA" id="ARBA00023125"/>
    </source>
</evidence>
<keyword evidence="4 5" id="KW-0238">DNA-binding</keyword>
<feature type="domain" description="THAP-type" evidence="6">
    <location>
        <begin position="1"/>
        <end position="87"/>
    </location>
</feature>
<evidence type="ECO:0000256" key="5">
    <source>
        <dbReference type="PROSITE-ProRule" id="PRU00309"/>
    </source>
</evidence>
<keyword evidence="8" id="KW-1185">Reference proteome</keyword>
<accession>A0A139WDL4</accession>
<dbReference type="EMBL" id="KQ971357">
    <property type="protein sequence ID" value="KYB26040.1"/>
    <property type="molecule type" value="Genomic_DNA"/>
</dbReference>
<dbReference type="InParanoid" id="A0A139WDL4"/>
<dbReference type="InterPro" id="IPR006612">
    <property type="entry name" value="THAP_Znf"/>
</dbReference>
<gene>
    <name evidence="7" type="primary">AUGUSTUS-3.0.2_33495</name>
    <name evidence="7" type="ORF">TcasGA2_TC033495</name>
</gene>
<proteinExistence type="predicted"/>
<keyword evidence="2 5" id="KW-0863">Zinc-finger</keyword>
<evidence type="ECO:0000313" key="8">
    <source>
        <dbReference type="Proteomes" id="UP000007266"/>
    </source>
</evidence>
<evidence type="ECO:0000256" key="1">
    <source>
        <dbReference type="ARBA" id="ARBA00022723"/>
    </source>
</evidence>
<protein>
    <recommendedName>
        <fullName evidence="6">THAP-type domain-containing protein</fullName>
    </recommendedName>
</protein>
<dbReference type="Pfam" id="PF05485">
    <property type="entry name" value="THAP"/>
    <property type="match status" value="1"/>
</dbReference>
<dbReference type="PROSITE" id="PS50950">
    <property type="entry name" value="ZF_THAP"/>
    <property type="match status" value="1"/>
</dbReference>
<dbReference type="Proteomes" id="UP000007266">
    <property type="component" value="Linkage group 8"/>
</dbReference>
<evidence type="ECO:0000256" key="3">
    <source>
        <dbReference type="ARBA" id="ARBA00022833"/>
    </source>
</evidence>
<dbReference type="GO" id="GO:0003677">
    <property type="term" value="F:DNA binding"/>
    <property type="evidence" value="ECO:0007669"/>
    <property type="project" value="UniProtKB-UniRule"/>
</dbReference>
<evidence type="ECO:0000259" key="6">
    <source>
        <dbReference type="PROSITE" id="PS50950"/>
    </source>
</evidence>
<dbReference type="SUPFAM" id="SSF57716">
    <property type="entry name" value="Glucocorticoid receptor-like (DNA-binding domain)"/>
    <property type="match status" value="1"/>
</dbReference>
<keyword evidence="3" id="KW-0862">Zinc</keyword>
<dbReference type="AlphaFoldDB" id="A0A139WDL4"/>
<dbReference type="SMART" id="SM00980">
    <property type="entry name" value="THAP"/>
    <property type="match status" value="1"/>
</dbReference>